<feature type="region of interest" description="Disordered" evidence="1">
    <location>
        <begin position="116"/>
        <end position="143"/>
    </location>
</feature>
<dbReference type="OrthoDB" id="2791511at2759"/>
<proteinExistence type="predicted"/>
<dbReference type="AlphaFoldDB" id="A0A1C7MGU7"/>
<name>A0A1C7MGU7_GRIFR</name>
<protein>
    <submittedName>
        <fullName evidence="3">Uncharacterized protein</fullName>
    </submittedName>
</protein>
<sequence length="143" mass="16098">MSSSEFFSLSILQILSVLSFLTSILAVLRVGSGSLQSVNSGKHLWNWTGLPVSFSLGTLIGEEEQEEEKSTVGRYVGGSELVRMDWKVGRQRLVPTMHDSRLPLSMAKIIMSRHSQRRPMRLPRRMPGMPRPTPPSRLMESFV</sequence>
<evidence type="ECO:0000256" key="2">
    <source>
        <dbReference type="SAM" id="Phobius"/>
    </source>
</evidence>
<keyword evidence="2" id="KW-0472">Membrane</keyword>
<evidence type="ECO:0000313" key="4">
    <source>
        <dbReference type="Proteomes" id="UP000092993"/>
    </source>
</evidence>
<comment type="caution">
    <text evidence="3">The sequence shown here is derived from an EMBL/GenBank/DDBJ whole genome shotgun (WGS) entry which is preliminary data.</text>
</comment>
<organism evidence="3 4">
    <name type="scientific">Grifola frondosa</name>
    <name type="common">Maitake</name>
    <name type="synonym">Polyporus frondosus</name>
    <dbReference type="NCBI Taxonomy" id="5627"/>
    <lineage>
        <taxon>Eukaryota</taxon>
        <taxon>Fungi</taxon>
        <taxon>Dikarya</taxon>
        <taxon>Basidiomycota</taxon>
        <taxon>Agaricomycotina</taxon>
        <taxon>Agaricomycetes</taxon>
        <taxon>Polyporales</taxon>
        <taxon>Grifolaceae</taxon>
        <taxon>Grifola</taxon>
    </lineage>
</organism>
<dbReference type="Proteomes" id="UP000092993">
    <property type="component" value="Unassembled WGS sequence"/>
</dbReference>
<evidence type="ECO:0000256" key="1">
    <source>
        <dbReference type="SAM" id="MobiDB-lite"/>
    </source>
</evidence>
<gene>
    <name evidence="3" type="ORF">A0H81_03082</name>
</gene>
<dbReference type="OMA" id="MAKVIMS"/>
<reference evidence="3 4" key="1">
    <citation type="submission" date="2016-03" db="EMBL/GenBank/DDBJ databases">
        <title>Whole genome sequencing of Grifola frondosa 9006-11.</title>
        <authorList>
            <person name="Min B."/>
            <person name="Park H."/>
            <person name="Kim J.-G."/>
            <person name="Cho H."/>
            <person name="Oh Y.-L."/>
            <person name="Kong W.-S."/>
            <person name="Choi I.-G."/>
        </authorList>
    </citation>
    <scope>NUCLEOTIDE SEQUENCE [LARGE SCALE GENOMIC DNA]</scope>
    <source>
        <strain evidence="3 4">9006-11</strain>
    </source>
</reference>
<dbReference type="EMBL" id="LUGG01000003">
    <property type="protein sequence ID" value="OBZ76032.1"/>
    <property type="molecule type" value="Genomic_DNA"/>
</dbReference>
<feature type="transmembrane region" description="Helical" evidence="2">
    <location>
        <begin position="6"/>
        <end position="28"/>
    </location>
</feature>
<keyword evidence="4" id="KW-1185">Reference proteome</keyword>
<accession>A0A1C7MGU7</accession>
<evidence type="ECO:0000313" key="3">
    <source>
        <dbReference type="EMBL" id="OBZ76032.1"/>
    </source>
</evidence>
<keyword evidence="2" id="KW-1133">Transmembrane helix</keyword>
<keyword evidence="2" id="KW-0812">Transmembrane</keyword>